<proteinExistence type="predicted"/>
<dbReference type="Pfam" id="PF13374">
    <property type="entry name" value="TPR_10"/>
    <property type="match status" value="1"/>
</dbReference>
<feature type="region of interest" description="Disordered" evidence="1">
    <location>
        <begin position="843"/>
        <end position="863"/>
    </location>
</feature>
<evidence type="ECO:0000313" key="4">
    <source>
        <dbReference type="Proteomes" id="UP000307440"/>
    </source>
</evidence>
<dbReference type="InterPro" id="IPR024983">
    <property type="entry name" value="CHAT_dom"/>
</dbReference>
<name>A0A5C3KFQ1_COPMA</name>
<evidence type="ECO:0000256" key="1">
    <source>
        <dbReference type="SAM" id="MobiDB-lite"/>
    </source>
</evidence>
<evidence type="ECO:0000259" key="2">
    <source>
        <dbReference type="Pfam" id="PF12770"/>
    </source>
</evidence>
<dbReference type="PANTHER" id="PTHR19959:SF119">
    <property type="entry name" value="FUNGAL LIPASE-LIKE DOMAIN-CONTAINING PROTEIN"/>
    <property type="match status" value="1"/>
</dbReference>
<evidence type="ECO:0000313" key="3">
    <source>
        <dbReference type="EMBL" id="TFK18595.1"/>
    </source>
</evidence>
<feature type="region of interest" description="Disordered" evidence="1">
    <location>
        <begin position="722"/>
        <end position="744"/>
    </location>
</feature>
<dbReference type="EMBL" id="ML210390">
    <property type="protein sequence ID" value="TFK18595.1"/>
    <property type="molecule type" value="Genomic_DNA"/>
</dbReference>
<accession>A0A5C3KFQ1</accession>
<keyword evidence="4" id="KW-1185">Reference proteome</keyword>
<dbReference type="SUPFAM" id="SSF81901">
    <property type="entry name" value="HCP-like"/>
    <property type="match status" value="1"/>
</dbReference>
<dbReference type="AlphaFoldDB" id="A0A5C3KFQ1"/>
<feature type="domain" description="CHAT" evidence="2">
    <location>
        <begin position="900"/>
        <end position="1167"/>
    </location>
</feature>
<organism evidence="3 4">
    <name type="scientific">Coprinopsis marcescibilis</name>
    <name type="common">Agaric fungus</name>
    <name type="synonym">Psathyrella marcescibilis</name>
    <dbReference type="NCBI Taxonomy" id="230819"/>
    <lineage>
        <taxon>Eukaryota</taxon>
        <taxon>Fungi</taxon>
        <taxon>Dikarya</taxon>
        <taxon>Basidiomycota</taxon>
        <taxon>Agaricomycotina</taxon>
        <taxon>Agaricomycetes</taxon>
        <taxon>Agaricomycetidae</taxon>
        <taxon>Agaricales</taxon>
        <taxon>Agaricineae</taxon>
        <taxon>Psathyrellaceae</taxon>
        <taxon>Coprinopsis</taxon>
    </lineage>
</organism>
<dbReference type="OrthoDB" id="9991317at2759"/>
<sequence>MERKPADANSAASSIVPSFIVNQIHSVKAELLNRKGIHYWDRFEHTDDLHFLDKSIATFERAVEVTPNGHAHLPSRLINLSSTYALRFDRSGDPSDNDQALKWNRKAIELTPPDSKVLSGYLNNLGISLASRFGHTGRLTDLNEAIIAYQRSINTLSPNDPDLPQTLSNLGTSFNKRFVVTGNVDDITQAIEIQRRSLELTAVGDIDIPGLLQNLGTSLQIRYKRMGNLQDITEAIDMHKKAVNLIPPSHSDFASQLHSLGNALQHHFEFTGDLPSISEAIQIKQKAVDNTPLRDAELPARLSDLGSAFLRRYDKTASFSDIEDALKFGERAVELAPNRPSSLNSLGNALQSRFRHTGELIYITKAIKLQQTAVDLTSSEHPSLPGWLVNLGNAYQARFEHSGDLKDMDEAIRYRKRAVELTPQGHPELPSFLNNLGAALSRRFESTGELTDIDEAISAQRKAVEMSPPGHAEVPMRLSNLGNSLQRRFRITRALMDIVEAITTLQQAVDLSPPDYAELPSLLNNLGTAYQRRFQYGHMPDINEAIRYQLLAVELCQVGHASLPGRYKNLANSFKFRLERTKSQQDVDNSIKYYKISATISGPPSVRLEAASNWATLSSQHYPTSHDTLDAYDTAIRLISLVAGLEQTIHNRQLKLRDISGLTLKAAAAACALGRPDRALEWLEQGRCLVWSQLNQLRPPLDELRLHDKDLAERIAVTSRALESAGSRSAERPDPSKGKSAEDEALTHVQLANEWEDLLTTVRSIPGFENFLQPQPFSSLSAHLPDSGYVVVINVHEDRCDAIALASKLDSPIHIPLSHLTLARGDEFRRNLTSHLNTVGMRARGSAAPDVDEDQKRKPVRRPYAPGGRGVIAEILAGMWNDIVKPIFEGLGFMKPKSTELPELPRIWWCATGPLAFLPLHAAGLHGSGELSTALDYVISSYTPTVSALTGRVKDTHPIQDGAAGIFLVSQPDTPGLGRIPGTSREVHSIEEQAIDHGIRVLLLEGDEATTTLGLENMEKYSSVHFACHAIQDDEEPMHSGFFFHDGRIDLSTVIKRNLHNADLAFLSACQTSTGEEKLAEEAVHLAAGMLAAGYRGVVATMWSIGDRDAPDVARDFYSFLFSGSNVTKLNSTQAARALHLAIQMLRNRLDQSERSFLAWVPYVHFGM</sequence>
<gene>
    <name evidence="3" type="ORF">FA15DRAFT_249782</name>
</gene>
<dbReference type="Pfam" id="PF12770">
    <property type="entry name" value="CHAT"/>
    <property type="match status" value="1"/>
</dbReference>
<dbReference type="STRING" id="230819.A0A5C3KFQ1"/>
<reference evidence="3 4" key="1">
    <citation type="journal article" date="2019" name="Nat. Ecol. Evol.">
        <title>Megaphylogeny resolves global patterns of mushroom evolution.</title>
        <authorList>
            <person name="Varga T."/>
            <person name="Krizsan K."/>
            <person name="Foldi C."/>
            <person name="Dima B."/>
            <person name="Sanchez-Garcia M."/>
            <person name="Sanchez-Ramirez S."/>
            <person name="Szollosi G.J."/>
            <person name="Szarkandi J.G."/>
            <person name="Papp V."/>
            <person name="Albert L."/>
            <person name="Andreopoulos W."/>
            <person name="Angelini C."/>
            <person name="Antonin V."/>
            <person name="Barry K.W."/>
            <person name="Bougher N.L."/>
            <person name="Buchanan P."/>
            <person name="Buyck B."/>
            <person name="Bense V."/>
            <person name="Catcheside P."/>
            <person name="Chovatia M."/>
            <person name="Cooper J."/>
            <person name="Damon W."/>
            <person name="Desjardin D."/>
            <person name="Finy P."/>
            <person name="Geml J."/>
            <person name="Haridas S."/>
            <person name="Hughes K."/>
            <person name="Justo A."/>
            <person name="Karasinski D."/>
            <person name="Kautmanova I."/>
            <person name="Kiss B."/>
            <person name="Kocsube S."/>
            <person name="Kotiranta H."/>
            <person name="LaButti K.M."/>
            <person name="Lechner B.E."/>
            <person name="Liimatainen K."/>
            <person name="Lipzen A."/>
            <person name="Lukacs Z."/>
            <person name="Mihaltcheva S."/>
            <person name="Morgado L.N."/>
            <person name="Niskanen T."/>
            <person name="Noordeloos M.E."/>
            <person name="Ohm R.A."/>
            <person name="Ortiz-Santana B."/>
            <person name="Ovrebo C."/>
            <person name="Racz N."/>
            <person name="Riley R."/>
            <person name="Savchenko A."/>
            <person name="Shiryaev A."/>
            <person name="Soop K."/>
            <person name="Spirin V."/>
            <person name="Szebenyi C."/>
            <person name="Tomsovsky M."/>
            <person name="Tulloss R.E."/>
            <person name="Uehling J."/>
            <person name="Grigoriev I.V."/>
            <person name="Vagvolgyi C."/>
            <person name="Papp T."/>
            <person name="Martin F.M."/>
            <person name="Miettinen O."/>
            <person name="Hibbett D.S."/>
            <person name="Nagy L.G."/>
        </authorList>
    </citation>
    <scope>NUCLEOTIDE SEQUENCE [LARGE SCALE GENOMIC DNA]</scope>
    <source>
        <strain evidence="3 4">CBS 121175</strain>
    </source>
</reference>
<dbReference type="PANTHER" id="PTHR19959">
    <property type="entry name" value="KINESIN LIGHT CHAIN"/>
    <property type="match status" value="1"/>
</dbReference>
<dbReference type="InterPro" id="IPR011990">
    <property type="entry name" value="TPR-like_helical_dom_sf"/>
</dbReference>
<dbReference type="Proteomes" id="UP000307440">
    <property type="component" value="Unassembled WGS sequence"/>
</dbReference>
<dbReference type="Gene3D" id="1.25.40.10">
    <property type="entry name" value="Tetratricopeptide repeat domain"/>
    <property type="match status" value="4"/>
</dbReference>
<protein>
    <recommendedName>
        <fullName evidence="2">CHAT domain-containing protein</fullName>
    </recommendedName>
</protein>
<dbReference type="SUPFAM" id="SSF48452">
    <property type="entry name" value="TPR-like"/>
    <property type="match status" value="2"/>
</dbReference>
<feature type="compositionally biased region" description="Basic and acidic residues" evidence="1">
    <location>
        <begin position="729"/>
        <end position="744"/>
    </location>
</feature>